<organism evidence="1 2">
    <name type="scientific">Ixodes persulcatus</name>
    <name type="common">Taiga tick</name>
    <dbReference type="NCBI Taxonomy" id="34615"/>
    <lineage>
        <taxon>Eukaryota</taxon>
        <taxon>Metazoa</taxon>
        <taxon>Ecdysozoa</taxon>
        <taxon>Arthropoda</taxon>
        <taxon>Chelicerata</taxon>
        <taxon>Arachnida</taxon>
        <taxon>Acari</taxon>
        <taxon>Parasitiformes</taxon>
        <taxon>Ixodida</taxon>
        <taxon>Ixodoidea</taxon>
        <taxon>Ixodidae</taxon>
        <taxon>Ixodinae</taxon>
        <taxon>Ixodes</taxon>
    </lineage>
</organism>
<dbReference type="Proteomes" id="UP000805193">
    <property type="component" value="Unassembled WGS sequence"/>
</dbReference>
<evidence type="ECO:0000313" key="1">
    <source>
        <dbReference type="EMBL" id="KAG0433061.1"/>
    </source>
</evidence>
<reference evidence="1 2" key="1">
    <citation type="journal article" date="2020" name="Cell">
        <title>Large-Scale Comparative Analyses of Tick Genomes Elucidate Their Genetic Diversity and Vector Capacities.</title>
        <authorList>
            <consortium name="Tick Genome and Microbiome Consortium (TIGMIC)"/>
            <person name="Jia N."/>
            <person name="Wang J."/>
            <person name="Shi W."/>
            <person name="Du L."/>
            <person name="Sun Y."/>
            <person name="Zhan W."/>
            <person name="Jiang J.F."/>
            <person name="Wang Q."/>
            <person name="Zhang B."/>
            <person name="Ji P."/>
            <person name="Bell-Sakyi L."/>
            <person name="Cui X.M."/>
            <person name="Yuan T.T."/>
            <person name="Jiang B.G."/>
            <person name="Yang W.F."/>
            <person name="Lam T.T."/>
            <person name="Chang Q.C."/>
            <person name="Ding S.J."/>
            <person name="Wang X.J."/>
            <person name="Zhu J.G."/>
            <person name="Ruan X.D."/>
            <person name="Zhao L."/>
            <person name="Wei J.T."/>
            <person name="Ye R.Z."/>
            <person name="Que T.C."/>
            <person name="Du C.H."/>
            <person name="Zhou Y.H."/>
            <person name="Cheng J.X."/>
            <person name="Dai P.F."/>
            <person name="Guo W.B."/>
            <person name="Han X.H."/>
            <person name="Huang E.J."/>
            <person name="Li L.F."/>
            <person name="Wei W."/>
            <person name="Gao Y.C."/>
            <person name="Liu J.Z."/>
            <person name="Shao H.Z."/>
            <person name="Wang X."/>
            <person name="Wang C.C."/>
            <person name="Yang T.C."/>
            <person name="Huo Q.B."/>
            <person name="Li W."/>
            <person name="Chen H.Y."/>
            <person name="Chen S.E."/>
            <person name="Zhou L.G."/>
            <person name="Ni X.B."/>
            <person name="Tian J.H."/>
            <person name="Sheng Y."/>
            <person name="Liu T."/>
            <person name="Pan Y.S."/>
            <person name="Xia L.Y."/>
            <person name="Li J."/>
            <person name="Zhao F."/>
            <person name="Cao W.C."/>
        </authorList>
    </citation>
    <scope>NUCLEOTIDE SEQUENCE [LARGE SCALE GENOMIC DNA]</scope>
    <source>
        <strain evidence="1">Iper-2018</strain>
    </source>
</reference>
<name>A0AC60QGU2_IXOPE</name>
<keyword evidence="2" id="KW-1185">Reference proteome</keyword>
<accession>A0AC60QGU2</accession>
<proteinExistence type="predicted"/>
<gene>
    <name evidence="1" type="ORF">HPB47_020269</name>
</gene>
<sequence length="765" mass="85844">MDEMNQAAREAARNEKKRLYISESEKTFSYDENRPDLPVPPLGQTIKKYLDSVRAIVSEDDYKATEAIAKQFASGVGAKLHEKLLQKAKHSRNWLEKWWEDMAYLSSRQPLMPSCHMAGSFAQFADAHSFTGTRSAWAADNVGHYLEFWQLLRQEKLKPQSFRKIPWTMHQFRRLFNTARIPVEGKDEIVNKFLVESEESVAGRSPTNLIVLQQGHIFSFEVVNERGDVLTRKEIETQLERIDAACTQLGPSQRVGTLTAGDRDTWAANRRLLQSLHPDNKRNLETIEHSLFVLVLDDASPENRQEVVIESLKGDCSNRWVDKSYSLIVFKNLTIGSSADHTPFDGMVPVSCAHYAHLSHIAQDEDASENEIRGPLPEPEHLEFHLNDDLLNEIDLAKVEYLRLCDNIDILCEVFTGYGKGFMKPVRVHPEAYLQLALQLAYYRLHNKPAPTYTTASTREFYHGRTETCRSCTCEMMDFVRAMDDGHSSPATIVGLMKRAVEKFGYLMVDCCRNHGCDRHLMGLALIALEDGTPMPELFLDPSFVRSGGNGNFILSTSCNGYTPLIGCVAPMCKDGYGAFYSIEETSGGNGNFILSTSCNGYTPLIGCVAPMCKDGYGAFYSIEETRNSLTLTSPVKMRVSEGPHDPSGARETSNGRWYNRWPEEEDGAGHSSSVYFSFAMTTASCSIPQNEASRFLQDAECTSIASLQRYDALRQAFVRYNTTLPSSASVEGVFSVAADIFTKKRGKMSDATFESQLLLKINKV</sequence>
<evidence type="ECO:0000313" key="2">
    <source>
        <dbReference type="Proteomes" id="UP000805193"/>
    </source>
</evidence>
<comment type="caution">
    <text evidence="1">The sequence shown here is derived from an EMBL/GenBank/DDBJ whole genome shotgun (WGS) entry which is preliminary data.</text>
</comment>
<protein>
    <submittedName>
        <fullName evidence="1">Uncharacterized protein</fullName>
    </submittedName>
</protein>
<dbReference type="EMBL" id="JABSTQ010009089">
    <property type="protein sequence ID" value="KAG0433061.1"/>
    <property type="molecule type" value="Genomic_DNA"/>
</dbReference>